<feature type="domain" description="HTH cro/C1-type" evidence="1">
    <location>
        <begin position="39"/>
        <end position="60"/>
    </location>
</feature>
<protein>
    <submittedName>
        <fullName evidence="2">XRE family transcriptional regulator</fullName>
    </submittedName>
</protein>
<proteinExistence type="predicted"/>
<sequence>MNKLYIRIKDLANQKHVSFAQIERDLDFSNGILSSWKTSKATSDKLIKVANYFDVSTDYLLGITDNKYSLSDKEKKDVGVKVQELLEGMNTEGSVNFFGEPMSEEDKIAIESALKTAVAMNKERAKKRRAKKEQN</sequence>
<dbReference type="SUPFAM" id="SSF47413">
    <property type="entry name" value="lambda repressor-like DNA-binding domains"/>
    <property type="match status" value="1"/>
</dbReference>
<dbReference type="RefSeq" id="WP_118910601.1">
    <property type="nucleotide sequence ID" value="NZ_QOCS01000009.1"/>
</dbReference>
<dbReference type="Proteomes" id="UP000284822">
    <property type="component" value="Unassembled WGS sequence"/>
</dbReference>
<accession>A0A3R6ZV21</accession>
<dbReference type="PROSITE" id="PS50943">
    <property type="entry name" value="HTH_CROC1"/>
    <property type="match status" value="1"/>
</dbReference>
<gene>
    <name evidence="2" type="ORF">DS832_04680</name>
</gene>
<dbReference type="InterPro" id="IPR001387">
    <property type="entry name" value="Cro/C1-type_HTH"/>
</dbReference>
<name>A0A3R6ZV21_9LACO</name>
<reference evidence="2 3" key="1">
    <citation type="submission" date="2018-07" db="EMBL/GenBank/DDBJ databases">
        <title>Genome sequences of six Lactobacillus spp. isolated from bumble bee guts.</title>
        <authorList>
            <person name="Motta E.V.S."/>
            <person name="Moran N.A."/>
        </authorList>
    </citation>
    <scope>NUCLEOTIDE SEQUENCE [LARGE SCALE GENOMIC DNA]</scope>
    <source>
        <strain evidence="2 3">LV-8.1</strain>
    </source>
</reference>
<dbReference type="AlphaFoldDB" id="A0A3R6ZV21"/>
<dbReference type="EMBL" id="QOCS01000009">
    <property type="protein sequence ID" value="RHW46787.1"/>
    <property type="molecule type" value="Genomic_DNA"/>
</dbReference>
<dbReference type="Gene3D" id="1.10.260.40">
    <property type="entry name" value="lambda repressor-like DNA-binding domains"/>
    <property type="match status" value="1"/>
</dbReference>
<comment type="caution">
    <text evidence="2">The sequence shown here is derived from an EMBL/GenBank/DDBJ whole genome shotgun (WGS) entry which is preliminary data.</text>
</comment>
<organism evidence="2 3">
    <name type="scientific">Bombilactobacillus bombi</name>
    <dbReference type="NCBI Taxonomy" id="1303590"/>
    <lineage>
        <taxon>Bacteria</taxon>
        <taxon>Bacillati</taxon>
        <taxon>Bacillota</taxon>
        <taxon>Bacilli</taxon>
        <taxon>Lactobacillales</taxon>
        <taxon>Lactobacillaceae</taxon>
        <taxon>Bombilactobacillus</taxon>
    </lineage>
</organism>
<dbReference type="InterPro" id="IPR010982">
    <property type="entry name" value="Lambda_DNA-bd_dom_sf"/>
</dbReference>
<evidence type="ECO:0000313" key="3">
    <source>
        <dbReference type="Proteomes" id="UP000284822"/>
    </source>
</evidence>
<dbReference type="GO" id="GO:0003677">
    <property type="term" value="F:DNA binding"/>
    <property type="evidence" value="ECO:0007669"/>
    <property type="project" value="InterPro"/>
</dbReference>
<evidence type="ECO:0000313" key="2">
    <source>
        <dbReference type="EMBL" id="RHW46787.1"/>
    </source>
</evidence>
<evidence type="ECO:0000259" key="1">
    <source>
        <dbReference type="PROSITE" id="PS50943"/>
    </source>
</evidence>